<gene>
    <name evidence="1" type="ORF">GCM10025881_06410</name>
</gene>
<name>A0ABQ6K1L1_9MICO</name>
<protein>
    <submittedName>
        <fullName evidence="1">Uncharacterized protein</fullName>
    </submittedName>
</protein>
<accession>A0ABQ6K1L1</accession>
<keyword evidence="2" id="KW-1185">Reference proteome</keyword>
<evidence type="ECO:0000313" key="2">
    <source>
        <dbReference type="Proteomes" id="UP001157034"/>
    </source>
</evidence>
<reference evidence="2" key="1">
    <citation type="journal article" date="2019" name="Int. J. Syst. Evol. Microbiol.">
        <title>The Global Catalogue of Microorganisms (GCM) 10K type strain sequencing project: providing services to taxonomists for standard genome sequencing and annotation.</title>
        <authorList>
            <consortium name="The Broad Institute Genomics Platform"/>
            <consortium name="The Broad Institute Genome Sequencing Center for Infectious Disease"/>
            <person name="Wu L."/>
            <person name="Ma J."/>
        </authorList>
    </citation>
    <scope>NUCLEOTIDE SEQUENCE [LARGE SCALE GENOMIC DNA]</scope>
    <source>
        <strain evidence="2">NBRC 108894</strain>
    </source>
</reference>
<comment type="caution">
    <text evidence="1">The sequence shown here is derived from an EMBL/GenBank/DDBJ whole genome shotgun (WGS) entry which is preliminary data.</text>
</comment>
<organism evidence="1 2">
    <name type="scientific">Pseudolysinimonas kribbensis</name>
    <dbReference type="NCBI Taxonomy" id="433641"/>
    <lineage>
        <taxon>Bacteria</taxon>
        <taxon>Bacillati</taxon>
        <taxon>Actinomycetota</taxon>
        <taxon>Actinomycetes</taxon>
        <taxon>Micrococcales</taxon>
        <taxon>Microbacteriaceae</taxon>
        <taxon>Pseudolysinimonas</taxon>
    </lineage>
</organism>
<sequence length="61" mass="6745">MSTTPVLTDEFTVEIRKTRPEFRPFLGGYADLFEARQIAASLIASQGVEARVTDGDGRVWA</sequence>
<dbReference type="EMBL" id="BSVB01000001">
    <property type="protein sequence ID" value="GMA93817.1"/>
    <property type="molecule type" value="Genomic_DNA"/>
</dbReference>
<proteinExistence type="predicted"/>
<dbReference type="Proteomes" id="UP001157034">
    <property type="component" value="Unassembled WGS sequence"/>
</dbReference>
<dbReference type="RefSeq" id="WP_284252789.1">
    <property type="nucleotide sequence ID" value="NZ_BAAAQO010000003.1"/>
</dbReference>
<evidence type="ECO:0000313" key="1">
    <source>
        <dbReference type="EMBL" id="GMA93817.1"/>
    </source>
</evidence>